<proteinExistence type="predicted"/>
<dbReference type="PANTHER" id="PTHR45774">
    <property type="entry name" value="BTB/POZ DOMAIN-CONTAINING"/>
    <property type="match status" value="1"/>
</dbReference>
<reference evidence="6" key="1">
    <citation type="submission" date="2025-08" db="UniProtKB">
        <authorList>
            <consortium name="RefSeq"/>
        </authorList>
    </citation>
    <scope>IDENTIFICATION</scope>
    <source>
        <tissue evidence="6">Tentacle</tissue>
    </source>
</reference>
<dbReference type="InterPro" id="IPR012983">
    <property type="entry name" value="PHR"/>
</dbReference>
<dbReference type="RefSeq" id="XP_031559704.1">
    <property type="nucleotide sequence ID" value="XM_031703844.1"/>
</dbReference>
<accession>A0A6P8HTI3</accession>
<keyword evidence="5" id="KW-1185">Reference proteome</keyword>
<dbReference type="OrthoDB" id="6151810at2759"/>
<evidence type="ECO:0000313" key="6">
    <source>
        <dbReference type="RefSeq" id="XP_031559704.1"/>
    </source>
</evidence>
<dbReference type="KEGG" id="aten:116295851"/>
<sequence length="550" mass="62749">MGQDMDWRLKKTSVVSRTSFMFNNSLISDVKFVVFSQKTDSRVFIPAHKFVLGISSPVFFAMFYGNLAVVENTVALPDCDSEGLLEFLRYIYCDTVELSLPSAIQALYLAKKYLVPSLAKICVSYIKENVTPAHVLDVIPYAMKLDEKELLEKCFQVIDLNANVVLKSRSFLEVSLDLLENLLDRDTLCISEVEIFQAVQRWLLHNHKIPSMSRPISRKGRQLPNASNTVTESSGTPVKRVYNGMCTCRCQERCDCVTAILHSSRAVESSTIEKMDTKESVGSGHRGNFASGSIDNVSHFQSVTPNENMSRIQRVTHDNQNQNQAFPSFVPRTSPHVAHLYDRLIRKIRFPLMLEEEFKKHVVPSKLLPQQDVIDILVNFGTVKRNLDRFSSKPRNNPLRRCSRYSTVSHWFLYSGERAESFIMSVNTPIRLHGIRLYGYENCQYKVELKVYPRSDPYNKQIAQGYYMSEVQGTDNYHGYDVKLDTAIRIENDVDYNIEATIKGPPSAYGKEGHSSVDCGKVKFNFRGEENSVFQNFSVGQFAEIIFFEL</sequence>
<dbReference type="AlphaFoldDB" id="A0A6P8HTI3"/>
<dbReference type="PANTHER" id="PTHR45774:SF3">
    <property type="entry name" value="BTB (POZ) DOMAIN-CONTAINING 2B-RELATED"/>
    <property type="match status" value="1"/>
</dbReference>
<feature type="compositionally biased region" description="Polar residues" evidence="3">
    <location>
        <begin position="224"/>
        <end position="234"/>
    </location>
</feature>
<dbReference type="Gene3D" id="3.30.710.10">
    <property type="entry name" value="Potassium Channel Kv1.1, Chain A"/>
    <property type="match status" value="1"/>
</dbReference>
<feature type="region of interest" description="Disordered" evidence="3">
    <location>
        <begin position="213"/>
        <end position="234"/>
    </location>
</feature>
<evidence type="ECO:0000313" key="5">
    <source>
        <dbReference type="Proteomes" id="UP000515163"/>
    </source>
</evidence>
<dbReference type="InParanoid" id="A0A6P8HTI3"/>
<gene>
    <name evidence="6" type="primary">LOC116295851</name>
</gene>
<name>A0A6P8HTI3_ACTTE</name>
<dbReference type="Pfam" id="PF00651">
    <property type="entry name" value="BTB"/>
    <property type="match status" value="1"/>
</dbReference>
<dbReference type="Gene3D" id="2.60.120.820">
    <property type="entry name" value="PHR domain"/>
    <property type="match status" value="1"/>
</dbReference>
<evidence type="ECO:0000256" key="3">
    <source>
        <dbReference type="SAM" id="MobiDB-lite"/>
    </source>
</evidence>
<organism evidence="5 6">
    <name type="scientific">Actinia tenebrosa</name>
    <name type="common">Australian red waratah sea anemone</name>
    <dbReference type="NCBI Taxonomy" id="6105"/>
    <lineage>
        <taxon>Eukaryota</taxon>
        <taxon>Metazoa</taxon>
        <taxon>Cnidaria</taxon>
        <taxon>Anthozoa</taxon>
        <taxon>Hexacorallia</taxon>
        <taxon>Actiniaria</taxon>
        <taxon>Actiniidae</taxon>
        <taxon>Actinia</taxon>
    </lineage>
</organism>
<dbReference type="SUPFAM" id="SSF54695">
    <property type="entry name" value="POZ domain"/>
    <property type="match status" value="1"/>
</dbReference>
<evidence type="ECO:0000259" key="4">
    <source>
        <dbReference type="PROSITE" id="PS50097"/>
    </source>
</evidence>
<keyword evidence="2" id="KW-0963">Cytoplasm</keyword>
<dbReference type="InterPro" id="IPR000210">
    <property type="entry name" value="BTB/POZ_dom"/>
</dbReference>
<dbReference type="Pfam" id="PF08005">
    <property type="entry name" value="PHR"/>
    <property type="match status" value="1"/>
</dbReference>
<feature type="domain" description="BTB" evidence="4">
    <location>
        <begin position="28"/>
        <end position="100"/>
    </location>
</feature>
<dbReference type="InterPro" id="IPR038648">
    <property type="entry name" value="PHR_sf"/>
</dbReference>
<protein>
    <submittedName>
        <fullName evidence="6">Uncharacterized protein LOC116295851</fullName>
    </submittedName>
</protein>
<evidence type="ECO:0000256" key="2">
    <source>
        <dbReference type="ARBA" id="ARBA00022490"/>
    </source>
</evidence>
<dbReference type="GO" id="GO:0005829">
    <property type="term" value="C:cytosol"/>
    <property type="evidence" value="ECO:0007669"/>
    <property type="project" value="TreeGrafter"/>
</dbReference>
<dbReference type="SMART" id="SM00225">
    <property type="entry name" value="BTB"/>
    <property type="match status" value="1"/>
</dbReference>
<dbReference type="Pfam" id="PF07707">
    <property type="entry name" value="BACK"/>
    <property type="match status" value="1"/>
</dbReference>
<dbReference type="GO" id="GO:0022008">
    <property type="term" value="P:neurogenesis"/>
    <property type="evidence" value="ECO:0007669"/>
    <property type="project" value="TreeGrafter"/>
</dbReference>
<comment type="subcellular location">
    <subcellularLocation>
        <location evidence="1">Cytoplasm</location>
    </subcellularLocation>
</comment>
<dbReference type="GeneID" id="116295851"/>
<dbReference type="InterPro" id="IPR011333">
    <property type="entry name" value="SKP1/BTB/POZ_sf"/>
</dbReference>
<dbReference type="Proteomes" id="UP000515163">
    <property type="component" value="Unplaced"/>
</dbReference>
<dbReference type="Gene3D" id="1.25.40.420">
    <property type="match status" value="1"/>
</dbReference>
<dbReference type="InterPro" id="IPR011705">
    <property type="entry name" value="BACK"/>
</dbReference>
<dbReference type="PROSITE" id="PS50097">
    <property type="entry name" value="BTB"/>
    <property type="match status" value="1"/>
</dbReference>
<dbReference type="SMART" id="SM00875">
    <property type="entry name" value="BACK"/>
    <property type="match status" value="1"/>
</dbReference>
<evidence type="ECO:0000256" key="1">
    <source>
        <dbReference type="ARBA" id="ARBA00004496"/>
    </source>
</evidence>